<organism evidence="2 3">
    <name type="scientific">Gallibacter intestinalis</name>
    <dbReference type="NCBI Taxonomy" id="2779356"/>
    <lineage>
        <taxon>Bacteria</taxon>
        <taxon>Bacillati</taxon>
        <taxon>Bacillota</taxon>
        <taxon>Clostridia</taxon>
        <taxon>Eubacteriales</taxon>
        <taxon>Eubacteriaceae</taxon>
        <taxon>Gallibacter</taxon>
    </lineage>
</organism>
<name>A0ABR9QYM4_9FIRM</name>
<dbReference type="Proteomes" id="UP001516588">
    <property type="component" value="Unassembled WGS sequence"/>
</dbReference>
<dbReference type="InterPro" id="IPR016181">
    <property type="entry name" value="Acyl_CoA_acyltransferase"/>
</dbReference>
<accession>A0ABR9QYM4</accession>
<comment type="caution">
    <text evidence="2">The sequence shown here is derived from an EMBL/GenBank/DDBJ whole genome shotgun (WGS) entry which is preliminary data.</text>
</comment>
<reference evidence="2 3" key="1">
    <citation type="submission" date="2020-10" db="EMBL/GenBank/DDBJ databases">
        <title>ChiBAC.</title>
        <authorList>
            <person name="Zenner C."/>
            <person name="Hitch T.C.A."/>
            <person name="Clavel T."/>
        </authorList>
    </citation>
    <scope>NUCLEOTIDE SEQUENCE [LARGE SCALE GENOMIC DNA]</scope>
    <source>
        <strain evidence="2 3">DSM 108706</strain>
    </source>
</reference>
<gene>
    <name evidence="2" type="ORF">INF20_06725</name>
</gene>
<dbReference type="Pfam" id="PF00583">
    <property type="entry name" value="Acetyltransf_1"/>
    <property type="match status" value="1"/>
</dbReference>
<dbReference type="InterPro" id="IPR000182">
    <property type="entry name" value="GNAT_dom"/>
</dbReference>
<evidence type="ECO:0000259" key="1">
    <source>
        <dbReference type="PROSITE" id="PS51186"/>
    </source>
</evidence>
<dbReference type="PANTHER" id="PTHR43305:SF1">
    <property type="entry name" value="FAMILY N-ACETYLTRANSFERASE, PUTATIVE (AFU_ORTHOLOGUE AFUA_2G01380)-RELATED"/>
    <property type="match status" value="1"/>
</dbReference>
<dbReference type="PANTHER" id="PTHR43305">
    <property type="entry name" value="FAMILY N-ACETYLTRANSFERASE, PUTATIVE (AFU_ORTHOLOGUE AFUA_2G01380)-RELATED"/>
    <property type="match status" value="1"/>
</dbReference>
<dbReference type="PROSITE" id="PS51186">
    <property type="entry name" value="GNAT"/>
    <property type="match status" value="1"/>
</dbReference>
<keyword evidence="3" id="KW-1185">Reference proteome</keyword>
<dbReference type="RefSeq" id="WP_226385610.1">
    <property type="nucleotide sequence ID" value="NZ_JADCKA010000012.1"/>
</dbReference>
<evidence type="ECO:0000313" key="2">
    <source>
        <dbReference type="EMBL" id="MBE5035964.1"/>
    </source>
</evidence>
<feature type="domain" description="N-acetyltransferase" evidence="1">
    <location>
        <begin position="1"/>
        <end position="160"/>
    </location>
</feature>
<dbReference type="Gene3D" id="3.40.630.30">
    <property type="match status" value="1"/>
</dbReference>
<dbReference type="CDD" id="cd04301">
    <property type="entry name" value="NAT_SF"/>
    <property type="match status" value="1"/>
</dbReference>
<dbReference type="EMBL" id="JADCKA010000012">
    <property type="protein sequence ID" value="MBE5035964.1"/>
    <property type="molecule type" value="Genomic_DNA"/>
</dbReference>
<proteinExistence type="predicted"/>
<evidence type="ECO:0000313" key="3">
    <source>
        <dbReference type="Proteomes" id="UP001516588"/>
    </source>
</evidence>
<dbReference type="InterPro" id="IPR052777">
    <property type="entry name" value="Acetyltransferase_Enz"/>
</dbReference>
<protein>
    <submittedName>
        <fullName evidence="2">GNAT family N-acetyltransferase</fullName>
    </submittedName>
</protein>
<dbReference type="SUPFAM" id="SSF55729">
    <property type="entry name" value="Acyl-CoA N-acyltransferases (Nat)"/>
    <property type="match status" value="1"/>
</dbReference>
<sequence length="160" mass="18814">MEIKLVKAYHMHDDVVELFSEYTDMLRENDREMAMYLDVQNYNEEIKNLEVKYGMPEGRLYAALVDDQVAGCIALRKIDEENAEVKRLFVKPEFRGYKLGEKLVKQLIEDAREIGYKHMLLDTLPFLKSAIKLYQNLGFYEIDSYNGAPLGHLIYMKYDL</sequence>